<evidence type="ECO:0000259" key="5">
    <source>
        <dbReference type="Pfam" id="PF00884"/>
    </source>
</evidence>
<organism evidence="6 7">
    <name type="scientific">Hoylesella timonensis</name>
    <dbReference type="NCBI Taxonomy" id="386414"/>
    <lineage>
        <taxon>Bacteria</taxon>
        <taxon>Pseudomonadati</taxon>
        <taxon>Bacteroidota</taxon>
        <taxon>Bacteroidia</taxon>
        <taxon>Bacteroidales</taxon>
        <taxon>Prevotellaceae</taxon>
        <taxon>Hoylesella</taxon>
    </lineage>
</organism>
<evidence type="ECO:0000313" key="7">
    <source>
        <dbReference type="Proteomes" id="UP000236634"/>
    </source>
</evidence>
<dbReference type="InterPro" id="IPR000917">
    <property type="entry name" value="Sulfatase_N"/>
</dbReference>
<proteinExistence type="inferred from homology"/>
<dbReference type="PROSITE" id="PS00523">
    <property type="entry name" value="SULFATASE_1"/>
    <property type="match status" value="1"/>
</dbReference>
<evidence type="ECO:0000256" key="4">
    <source>
        <dbReference type="SAM" id="MobiDB-lite"/>
    </source>
</evidence>
<dbReference type="PANTHER" id="PTHR43751">
    <property type="entry name" value="SULFATASE"/>
    <property type="match status" value="1"/>
</dbReference>
<keyword evidence="2" id="KW-0378">Hydrolase</keyword>
<feature type="domain" description="Sulfatase N-terminal" evidence="5">
    <location>
        <begin position="31"/>
        <end position="399"/>
    </location>
</feature>
<comment type="caution">
    <text evidence="6">The sequence shown here is derived from an EMBL/GenBank/DDBJ whole genome shotgun (WGS) entry which is preliminary data.</text>
</comment>
<dbReference type="Gene3D" id="3.30.1120.10">
    <property type="match status" value="1"/>
</dbReference>
<dbReference type="InterPro" id="IPR052701">
    <property type="entry name" value="GAG_Ulvan_Degrading_Sulfatases"/>
</dbReference>
<evidence type="ECO:0000256" key="3">
    <source>
        <dbReference type="PIRSR" id="PIRSR600917-52"/>
    </source>
</evidence>
<comment type="similarity">
    <text evidence="1">Belongs to the sulfatase family.</text>
</comment>
<dbReference type="AlphaFoldDB" id="A0A2K0XPV6"/>
<feature type="region of interest" description="Disordered" evidence="4">
    <location>
        <begin position="500"/>
        <end position="522"/>
    </location>
</feature>
<dbReference type="Gene3D" id="3.40.720.10">
    <property type="entry name" value="Alkaline Phosphatase, subunit A"/>
    <property type="match status" value="1"/>
</dbReference>
<dbReference type="InterPro" id="IPR017850">
    <property type="entry name" value="Alkaline_phosphatase_core_sf"/>
</dbReference>
<dbReference type="EMBL" id="NBAX01000001">
    <property type="protein sequence ID" value="PNP96572.1"/>
    <property type="molecule type" value="Genomic_DNA"/>
</dbReference>
<evidence type="ECO:0000313" key="6">
    <source>
        <dbReference type="EMBL" id="PNP96572.1"/>
    </source>
</evidence>
<evidence type="ECO:0000256" key="1">
    <source>
        <dbReference type="ARBA" id="ARBA00008779"/>
    </source>
</evidence>
<dbReference type="PANTHER" id="PTHR43751:SF3">
    <property type="entry name" value="SULFATASE N-TERMINAL DOMAIN-CONTAINING PROTEIN"/>
    <property type="match status" value="1"/>
</dbReference>
<dbReference type="SUPFAM" id="SSF53649">
    <property type="entry name" value="Alkaline phosphatase-like"/>
    <property type="match status" value="1"/>
</dbReference>
<comment type="PTM">
    <text evidence="3">The conversion to 3-oxoalanine (also known as C-formylglycine, FGly), of a serine or cysteine residue in prokaryotes and of a cysteine residue in eukaryotes, is critical for catalytic activity.</text>
</comment>
<sequence>MKPLKFNVRLLVTGLAGCTVTATTAKKPVKPNIIYIMCDDMGYGDLGCYGQPFIETPHINQLATEGMRFTQAYAGAPVSAPSRACMMTGQHTGHTKVRGNEEFWKDVPMVKYGENEDYSRVGQLPYDAHHVIVPEILKSQGYRTGMFGKWAGGYEGSESTPDKRGIDEFFGYICQFQAHLYYPNFLNEYSRERGDTAVSRLVLDKNIRYPMSGKQYYQRPEYSADLIHQRAMNWIDAQDNQHPFFGIFTYTLPHAELVQPDDSLLTYYKRKFFVDKTWGGQPHSRYNATEHTHAQFAAMISRLDIYVGQIMQKLKEKGLDDNTIVIFTSDNGPHEEGGADPAFFGRDGKLRGLKRQCYEGGIRIPFIVQWRNHIAAGTESDLQIAFYDLMPTFCELVGVKNYQKRYANKKQEVDYFDGISFAPTLLGQPQPNKHAHLYWEFSETNQIGVRMGDWKMVVIKGIPHLYDLSKDLHEDHDVAAEHPEIVQRMTQIIQEEHVDSPRFPVTLPTTAQASEHKKQRKR</sequence>
<dbReference type="CDD" id="cd16145">
    <property type="entry name" value="ARS_like"/>
    <property type="match status" value="1"/>
</dbReference>
<name>A0A2K0XPV6_9BACT</name>
<protein>
    <submittedName>
        <fullName evidence="6">Arylsulfatase</fullName>
    </submittedName>
</protein>
<reference evidence="6 7" key="1">
    <citation type="submission" date="2017-03" db="EMBL/GenBank/DDBJ databases">
        <authorList>
            <person name="Afonso C.L."/>
            <person name="Miller P.J."/>
            <person name="Scott M.A."/>
            <person name="Spackman E."/>
            <person name="Goraichik I."/>
            <person name="Dimitrov K.M."/>
            <person name="Suarez D.L."/>
            <person name="Swayne D.E."/>
        </authorList>
    </citation>
    <scope>NUCLEOTIDE SEQUENCE [LARGE SCALE GENOMIC DNA]</scope>
    <source>
        <strain evidence="6 7">DNF00076</strain>
    </source>
</reference>
<dbReference type="Proteomes" id="UP000236634">
    <property type="component" value="Unassembled WGS sequence"/>
</dbReference>
<dbReference type="Pfam" id="PF00884">
    <property type="entry name" value="Sulfatase"/>
    <property type="match status" value="1"/>
</dbReference>
<feature type="modified residue" description="3-oxoalanine (Ser)" evidence="3">
    <location>
        <position position="79"/>
    </location>
</feature>
<dbReference type="GO" id="GO:0016787">
    <property type="term" value="F:hydrolase activity"/>
    <property type="evidence" value="ECO:0007669"/>
    <property type="project" value="UniProtKB-KW"/>
</dbReference>
<dbReference type="InterPro" id="IPR024607">
    <property type="entry name" value="Sulfatase_CS"/>
</dbReference>
<gene>
    <name evidence="6" type="ORF">BFS16_01475</name>
</gene>
<dbReference type="RefSeq" id="WP_103002513.1">
    <property type="nucleotide sequence ID" value="NZ_NBAX01000001.1"/>
</dbReference>
<evidence type="ECO:0000256" key="2">
    <source>
        <dbReference type="ARBA" id="ARBA00022801"/>
    </source>
</evidence>
<accession>A0A2K0XPV6</accession>